<feature type="compositionally biased region" description="Polar residues" evidence="1">
    <location>
        <begin position="325"/>
        <end position="339"/>
    </location>
</feature>
<feature type="compositionally biased region" description="Basic residues" evidence="1">
    <location>
        <begin position="371"/>
        <end position="383"/>
    </location>
</feature>
<dbReference type="InterPro" id="IPR013083">
    <property type="entry name" value="Znf_RING/FYVE/PHD"/>
</dbReference>
<dbReference type="PANTHER" id="PTHR31197:SF5">
    <property type="entry name" value="OS01G0612600 PROTEIN"/>
    <property type="match status" value="1"/>
</dbReference>
<feature type="region of interest" description="Disordered" evidence="1">
    <location>
        <begin position="305"/>
        <end position="383"/>
    </location>
</feature>
<dbReference type="AlphaFoldDB" id="A0A0D6RAZ2"/>
<dbReference type="Gene3D" id="3.30.40.10">
    <property type="entry name" value="Zinc/RING finger domain, C3HC4 (zinc finger)"/>
    <property type="match status" value="1"/>
</dbReference>
<dbReference type="PANTHER" id="PTHR31197">
    <property type="entry name" value="OS01G0612600 PROTEIN"/>
    <property type="match status" value="1"/>
</dbReference>
<evidence type="ECO:0000256" key="1">
    <source>
        <dbReference type="SAM" id="MobiDB-lite"/>
    </source>
</evidence>
<feature type="compositionally biased region" description="Basic residues" evidence="1">
    <location>
        <begin position="305"/>
        <end position="316"/>
    </location>
</feature>
<reference evidence="2" key="1">
    <citation type="submission" date="2015-03" db="EMBL/GenBank/DDBJ databases">
        <title>A transcriptome of Araucaria cunninghamii, an australian fine timber species.</title>
        <authorList>
            <person name="Jing Yi C.J.Y."/>
            <person name="Yin San L.Y.S."/>
            <person name="Abdul Karim S.S."/>
            <person name="Wan Azmi N.N."/>
            <person name="Hercus R.R."/>
            <person name="Croft L.L."/>
        </authorList>
    </citation>
    <scope>NUCLEOTIDE SEQUENCE</scope>
    <source>
        <strain evidence="2">MI0301</strain>
        <tissue evidence="2">Leaf</tissue>
    </source>
</reference>
<dbReference type="Pfam" id="PF07800">
    <property type="entry name" value="DUF1644"/>
    <property type="match status" value="1"/>
</dbReference>
<dbReference type="InterPro" id="IPR012866">
    <property type="entry name" value="DUF1644"/>
</dbReference>
<organism evidence="2">
    <name type="scientific">Araucaria cunninghamii</name>
    <name type="common">Hoop pine</name>
    <name type="synonym">Moreton Bay pine</name>
    <dbReference type="NCBI Taxonomy" id="56994"/>
    <lineage>
        <taxon>Eukaryota</taxon>
        <taxon>Viridiplantae</taxon>
        <taxon>Streptophyta</taxon>
        <taxon>Embryophyta</taxon>
        <taxon>Tracheophyta</taxon>
        <taxon>Spermatophyta</taxon>
        <taxon>Pinopsida</taxon>
        <taxon>Pinidae</taxon>
        <taxon>Conifers II</taxon>
        <taxon>Araucariales</taxon>
        <taxon>Araucariaceae</taxon>
        <taxon>Araucaria</taxon>
    </lineage>
</organism>
<name>A0A0D6RAZ2_ARACU</name>
<protein>
    <submittedName>
        <fullName evidence="2">Uncharacterized protein</fullName>
    </submittedName>
</protein>
<sequence>MPKEINVRALSSRKSRAHSPYQLNPHHYDRGLSHVNHSDAGKSSSKKDWEDVVCPVCMYPPHNAVLLLCSSHNKGCRAYMCDTSYRHSNCLDQFKKLQNKSGLIHLEHSSDVSNERSYFHADSQNDAGVEVTMSDAISANEEFESLEPNGESDLNDHEIMQLTCPLCRGPVKGWTVVQEARNYLNAKSRICAEESCSFVGNYAQLRKHARLDHPCARPTRVDPTRQRDWNRLEQETNLLDVMSSVRSAIPGSMVVGDYVIEDNNVSNEGIGRFFLGNWLNFLFMIHRMDPNAQITISRTLPARVSTRRSGRSRRNSALRAENVEADNSIQRNVSQSAARNNDMFGRAGASAQGEAFGSNATDFASETSRRSSSRRHSGGHGSQ</sequence>
<feature type="compositionally biased region" description="Basic and acidic residues" evidence="1">
    <location>
        <begin position="26"/>
        <end position="46"/>
    </location>
</feature>
<dbReference type="EMBL" id="GCKF01006608">
    <property type="protein sequence ID" value="JAG99180.1"/>
    <property type="molecule type" value="Transcribed_RNA"/>
</dbReference>
<proteinExistence type="predicted"/>
<evidence type="ECO:0000313" key="2">
    <source>
        <dbReference type="EMBL" id="JAG99180.1"/>
    </source>
</evidence>
<feature type="region of interest" description="Disordered" evidence="1">
    <location>
        <begin position="1"/>
        <end position="46"/>
    </location>
</feature>
<accession>A0A0D6RAZ2</accession>